<dbReference type="GO" id="GO:0006412">
    <property type="term" value="P:translation"/>
    <property type="evidence" value="ECO:0007669"/>
    <property type="project" value="InterPro"/>
</dbReference>
<keyword evidence="3" id="KW-1185">Reference proteome</keyword>
<dbReference type="RefSeq" id="XP_067083498.1">
    <property type="nucleotide sequence ID" value="XM_067227397.1"/>
</dbReference>
<reference evidence="2" key="1">
    <citation type="submission" date="2016-09" db="EMBL/GenBank/DDBJ databases">
        <authorList>
            <person name="Hebert L."/>
            <person name="Moumen B."/>
        </authorList>
    </citation>
    <scope>NUCLEOTIDE SEQUENCE [LARGE SCALE GENOMIC DNA]</scope>
    <source>
        <strain evidence="2">OVI</strain>
    </source>
</reference>
<protein>
    <submittedName>
        <fullName evidence="2">Ribosomal L18ae/LX protein domain containing protein, putative</fullName>
    </submittedName>
</protein>
<dbReference type="AlphaFoldDB" id="A0A1G4IKH3"/>
<dbReference type="GO" id="GO:0005840">
    <property type="term" value="C:ribosome"/>
    <property type="evidence" value="ECO:0007669"/>
    <property type="project" value="InterPro"/>
</dbReference>
<dbReference type="Proteomes" id="UP000195570">
    <property type="component" value="Unassembled WGS sequence"/>
</dbReference>
<evidence type="ECO:0000313" key="3">
    <source>
        <dbReference type="Proteomes" id="UP000195570"/>
    </source>
</evidence>
<feature type="domain" description="Large ribosomal subunit protein eL20" evidence="1">
    <location>
        <begin position="1"/>
        <end position="38"/>
    </location>
</feature>
<dbReference type="Pfam" id="PF01775">
    <property type="entry name" value="Ribosomal_L18A"/>
    <property type="match status" value="1"/>
</dbReference>
<dbReference type="InterPro" id="IPR023573">
    <property type="entry name" value="Ribosomal_eL20_dom"/>
</dbReference>
<evidence type="ECO:0000313" key="2">
    <source>
        <dbReference type="EMBL" id="SCU73079.1"/>
    </source>
</evidence>
<organism evidence="2 3">
    <name type="scientific">Trypanosoma equiperdum</name>
    <dbReference type="NCBI Taxonomy" id="5694"/>
    <lineage>
        <taxon>Eukaryota</taxon>
        <taxon>Discoba</taxon>
        <taxon>Euglenozoa</taxon>
        <taxon>Kinetoplastea</taxon>
        <taxon>Metakinetoplastina</taxon>
        <taxon>Trypanosomatida</taxon>
        <taxon>Trypanosomatidae</taxon>
        <taxon>Trypanosoma</taxon>
    </lineage>
</organism>
<dbReference type="PANTHER" id="PTHR10052">
    <property type="entry name" value="60S RIBOSOMAL PROTEIN L18A"/>
    <property type="match status" value="1"/>
</dbReference>
<dbReference type="GO" id="GO:0003735">
    <property type="term" value="F:structural constituent of ribosome"/>
    <property type="evidence" value="ECO:0007669"/>
    <property type="project" value="InterPro"/>
</dbReference>
<accession>A0A1G4IKH3</accession>
<comment type="caution">
    <text evidence="2">The sequence shown here is derived from an EMBL/GenBank/DDBJ whole genome shotgun (WGS) entry which is preliminary data.</text>
</comment>
<name>A0A1G4IKH3_TRYEQ</name>
<dbReference type="VEuPathDB" id="TriTrypDB:TEOVI_000605300"/>
<dbReference type="GeneID" id="92379992"/>
<dbReference type="SUPFAM" id="SSF160374">
    <property type="entry name" value="RplX-like"/>
    <property type="match status" value="1"/>
</dbReference>
<gene>
    <name evidence="2" type="ORF">TEOVI_000605300</name>
</gene>
<dbReference type="Gene3D" id="3.10.20.10">
    <property type="match status" value="1"/>
</dbReference>
<evidence type="ECO:0000259" key="1">
    <source>
        <dbReference type="Pfam" id="PF01775"/>
    </source>
</evidence>
<sequence>MVKEFRDVCKAGAVSQAYNDLASRHRARYHNIEVLGVKSIPNHEVRRLNVAQFHPHNLSFPLLQRRVKAPRKDRVIFVKKNSKRAVVA</sequence>
<proteinExistence type="predicted"/>
<dbReference type="EMBL" id="CZPT02001986">
    <property type="protein sequence ID" value="SCU73079.1"/>
    <property type="molecule type" value="Genomic_DNA"/>
</dbReference>
<dbReference type="InterPro" id="IPR021138">
    <property type="entry name" value="Ribosomal_eL20_eukaryotes"/>
</dbReference>